<organism evidence="1">
    <name type="scientific">marine sediment metagenome</name>
    <dbReference type="NCBI Taxonomy" id="412755"/>
    <lineage>
        <taxon>unclassified sequences</taxon>
        <taxon>metagenomes</taxon>
        <taxon>ecological metagenomes</taxon>
    </lineage>
</organism>
<accession>A0A0F9F431</accession>
<evidence type="ECO:0000313" key="1">
    <source>
        <dbReference type="EMBL" id="KKL81038.1"/>
    </source>
</evidence>
<gene>
    <name evidence="1" type="ORF">LCGC14_1998760</name>
</gene>
<comment type="caution">
    <text evidence="1">The sequence shown here is derived from an EMBL/GenBank/DDBJ whole genome shotgun (WGS) entry which is preliminary data.</text>
</comment>
<dbReference type="AlphaFoldDB" id="A0A0F9F431"/>
<sequence length="76" mass="8927">MRINLAIVTHRYGTTPYVHQTGEGLYGLVTDYCTNEWNKELPKTSIPNGAEEIRQLYFRLVSNESVHYYFEIEVEK</sequence>
<proteinExistence type="predicted"/>
<dbReference type="EMBL" id="LAZR01022679">
    <property type="protein sequence ID" value="KKL81038.1"/>
    <property type="molecule type" value="Genomic_DNA"/>
</dbReference>
<reference evidence="1" key="1">
    <citation type="journal article" date="2015" name="Nature">
        <title>Complex archaea that bridge the gap between prokaryotes and eukaryotes.</title>
        <authorList>
            <person name="Spang A."/>
            <person name="Saw J.H."/>
            <person name="Jorgensen S.L."/>
            <person name="Zaremba-Niedzwiedzka K."/>
            <person name="Martijn J."/>
            <person name="Lind A.E."/>
            <person name="van Eijk R."/>
            <person name="Schleper C."/>
            <person name="Guy L."/>
            <person name="Ettema T.J."/>
        </authorList>
    </citation>
    <scope>NUCLEOTIDE SEQUENCE</scope>
</reference>
<name>A0A0F9F431_9ZZZZ</name>
<protein>
    <submittedName>
        <fullName evidence="1">Uncharacterized protein</fullName>
    </submittedName>
</protein>